<evidence type="ECO:0000256" key="2">
    <source>
        <dbReference type="ARBA" id="ARBA00004604"/>
    </source>
</evidence>
<dbReference type="SUPFAM" id="SSF55666">
    <property type="entry name" value="Ribonuclease PH domain 2-like"/>
    <property type="match status" value="1"/>
</dbReference>
<dbReference type="GO" id="GO:0005730">
    <property type="term" value="C:nucleolus"/>
    <property type="evidence" value="ECO:0007669"/>
    <property type="project" value="UniProtKB-SubCell"/>
</dbReference>
<evidence type="ECO:0000313" key="11">
    <source>
        <dbReference type="EMBL" id="RAO64951.1"/>
    </source>
</evidence>
<comment type="caution">
    <text evidence="11">The sequence shown here is derived from an EMBL/GenBank/DDBJ whole genome shotgun (WGS) entry which is preliminary data.</text>
</comment>
<dbReference type="STRING" id="1196081.A0A364KN58"/>
<dbReference type="InterPro" id="IPR001247">
    <property type="entry name" value="ExoRNase_PH_dom1"/>
</dbReference>
<accession>A0A364KN58</accession>
<dbReference type="Gene3D" id="3.30.230.70">
    <property type="entry name" value="GHMP Kinase, N-terminal domain"/>
    <property type="match status" value="1"/>
</dbReference>
<gene>
    <name evidence="11" type="ORF">BHQ10_000963</name>
</gene>
<evidence type="ECO:0000256" key="3">
    <source>
        <dbReference type="ARBA" id="ARBA00006678"/>
    </source>
</evidence>
<sequence>MASSTKTTNPALVGPSSPSLALPPSQFARLQPHAYLLAHLSPPPSSQQQSPLRANGRAPLEFRATSANLGSLSHTNGSAVVRIGDTAAVCGVRAEILHTEDIASWGVSTSSGSRKRRKIISDDDEDIKQEKENDEEDDDYIKNLNLIVPNISLSTGCAPGFIPSAPPSALAQALSHQMLSMLHTTHLIRSEDLQIWHHPPDLNALANEEQGDDAMETESVDQSFTPEAEIKGFWVLYIDVMMISLAGNPFDAAWASVVAALQDTKLPKAWWDIDNDMVLCSDKVSESRKLNLRGFPVSCSYSVFEADAAADWRAVAVPDADENGGVKQTSQQPERWILADPDGFEESLCRERVYMMVDRDDKNGKTKILGMEKNGGLSVGREDLRKLVDISTQRWKHVKTIYDGLH</sequence>
<dbReference type="PANTHER" id="PTHR11097:SF9">
    <property type="entry name" value="EXOSOME COMPLEX COMPONENT RRP43"/>
    <property type="match status" value="1"/>
</dbReference>
<keyword evidence="6" id="KW-0271">Exosome</keyword>
<evidence type="ECO:0000313" key="12">
    <source>
        <dbReference type="Proteomes" id="UP000249363"/>
    </source>
</evidence>
<organism evidence="11 12">
    <name type="scientific">Talaromyces amestolkiae</name>
    <dbReference type="NCBI Taxonomy" id="1196081"/>
    <lineage>
        <taxon>Eukaryota</taxon>
        <taxon>Fungi</taxon>
        <taxon>Dikarya</taxon>
        <taxon>Ascomycota</taxon>
        <taxon>Pezizomycotina</taxon>
        <taxon>Eurotiomycetes</taxon>
        <taxon>Eurotiomycetidae</taxon>
        <taxon>Eurotiales</taxon>
        <taxon>Trichocomaceae</taxon>
        <taxon>Talaromyces</taxon>
        <taxon>Talaromyces sect. Talaromyces</taxon>
    </lineage>
</organism>
<dbReference type="RefSeq" id="XP_040729468.1">
    <property type="nucleotide sequence ID" value="XM_040882566.1"/>
</dbReference>
<dbReference type="GO" id="GO:0071035">
    <property type="term" value="P:nuclear polyadenylation-dependent rRNA catabolic process"/>
    <property type="evidence" value="ECO:0007669"/>
    <property type="project" value="TreeGrafter"/>
</dbReference>
<keyword evidence="12" id="KW-1185">Reference proteome</keyword>
<dbReference type="SUPFAM" id="SSF54211">
    <property type="entry name" value="Ribosomal protein S5 domain 2-like"/>
    <property type="match status" value="1"/>
</dbReference>
<dbReference type="Pfam" id="PF01138">
    <property type="entry name" value="RNase_PH"/>
    <property type="match status" value="1"/>
</dbReference>
<dbReference type="PANTHER" id="PTHR11097">
    <property type="entry name" value="EXOSOME COMPLEX EXONUCLEASE RIBOSOMAL RNA PROCESSING PROTEIN"/>
    <property type="match status" value="1"/>
</dbReference>
<evidence type="ECO:0000256" key="5">
    <source>
        <dbReference type="ARBA" id="ARBA00022552"/>
    </source>
</evidence>
<dbReference type="GO" id="GO:0000467">
    <property type="term" value="P:exonucleolytic trimming to generate mature 3'-end of 5.8S rRNA from tricistronic rRNA transcript (SSU-rRNA, 5.8S rRNA, LSU-rRNA)"/>
    <property type="evidence" value="ECO:0007669"/>
    <property type="project" value="TreeGrafter"/>
</dbReference>
<dbReference type="GO" id="GO:0000176">
    <property type="term" value="C:nuclear exosome (RNase complex)"/>
    <property type="evidence" value="ECO:0007669"/>
    <property type="project" value="UniProtKB-ARBA"/>
</dbReference>
<dbReference type="GO" id="GO:0035925">
    <property type="term" value="F:mRNA 3'-UTR AU-rich region binding"/>
    <property type="evidence" value="ECO:0007669"/>
    <property type="project" value="TreeGrafter"/>
</dbReference>
<evidence type="ECO:0000256" key="6">
    <source>
        <dbReference type="ARBA" id="ARBA00022835"/>
    </source>
</evidence>
<comment type="similarity">
    <text evidence="3">Belongs to the RNase PH family.</text>
</comment>
<keyword evidence="7" id="KW-0694">RNA-binding</keyword>
<dbReference type="EMBL" id="MIKG01000001">
    <property type="protein sequence ID" value="RAO64951.1"/>
    <property type="molecule type" value="Genomic_DNA"/>
</dbReference>
<dbReference type="InterPro" id="IPR020568">
    <property type="entry name" value="Ribosomal_Su5_D2-typ_SF"/>
</dbReference>
<keyword evidence="4" id="KW-0963">Cytoplasm</keyword>
<name>A0A364KN58_TALAM</name>
<keyword evidence="5" id="KW-0698">rRNA processing</keyword>
<keyword evidence="8" id="KW-0539">Nucleus</keyword>
<evidence type="ECO:0000256" key="9">
    <source>
        <dbReference type="ARBA" id="ARBA00030617"/>
    </source>
</evidence>
<dbReference type="GO" id="GO:0071028">
    <property type="term" value="P:nuclear mRNA surveillance"/>
    <property type="evidence" value="ECO:0007669"/>
    <property type="project" value="TreeGrafter"/>
</dbReference>
<dbReference type="GO" id="GO:0016075">
    <property type="term" value="P:rRNA catabolic process"/>
    <property type="evidence" value="ECO:0007669"/>
    <property type="project" value="TreeGrafter"/>
</dbReference>
<reference evidence="11 12" key="1">
    <citation type="journal article" date="2017" name="Biotechnol. Biofuels">
        <title>Differential beta-glucosidase expression as a function of carbon source availability in Talaromyces amestolkiae: a genomic and proteomic approach.</title>
        <authorList>
            <person name="de Eugenio L.I."/>
            <person name="Mendez-Liter J.A."/>
            <person name="Nieto-Dominguez M."/>
            <person name="Alonso L."/>
            <person name="Gil-Munoz J."/>
            <person name="Barriuso J."/>
            <person name="Prieto A."/>
            <person name="Martinez M.J."/>
        </authorList>
    </citation>
    <scope>NUCLEOTIDE SEQUENCE [LARGE SCALE GENOMIC DNA]</scope>
    <source>
        <strain evidence="11 12">CIB</strain>
    </source>
</reference>
<evidence type="ECO:0000256" key="4">
    <source>
        <dbReference type="ARBA" id="ARBA00022490"/>
    </source>
</evidence>
<dbReference type="GO" id="GO:0034473">
    <property type="term" value="P:U1 snRNA 3'-end processing"/>
    <property type="evidence" value="ECO:0007669"/>
    <property type="project" value="TreeGrafter"/>
</dbReference>
<dbReference type="GO" id="GO:0071038">
    <property type="term" value="P:TRAMP-dependent tRNA surveillance pathway"/>
    <property type="evidence" value="ECO:0007669"/>
    <property type="project" value="TreeGrafter"/>
</dbReference>
<evidence type="ECO:0000256" key="8">
    <source>
        <dbReference type="ARBA" id="ARBA00023242"/>
    </source>
</evidence>
<dbReference type="FunFam" id="3.30.230.70:FF:000025">
    <property type="entry name" value="Exosome complex component rrp43"/>
    <property type="match status" value="1"/>
</dbReference>
<evidence type="ECO:0000256" key="7">
    <source>
        <dbReference type="ARBA" id="ARBA00022884"/>
    </source>
</evidence>
<dbReference type="GO" id="GO:0034476">
    <property type="term" value="P:U5 snRNA 3'-end processing"/>
    <property type="evidence" value="ECO:0007669"/>
    <property type="project" value="TreeGrafter"/>
</dbReference>
<proteinExistence type="inferred from homology"/>
<dbReference type="InterPro" id="IPR050590">
    <property type="entry name" value="Exosome_comp_Rrp42_subfam"/>
</dbReference>
<dbReference type="AlphaFoldDB" id="A0A364KN58"/>
<dbReference type="Proteomes" id="UP000249363">
    <property type="component" value="Unassembled WGS sequence"/>
</dbReference>
<evidence type="ECO:0000259" key="10">
    <source>
        <dbReference type="Pfam" id="PF01138"/>
    </source>
</evidence>
<protein>
    <recommendedName>
        <fullName evidence="9">Ribosomal RNA-processing protein 43</fullName>
    </recommendedName>
</protein>
<dbReference type="GO" id="GO:0034475">
    <property type="term" value="P:U4 snRNA 3'-end processing"/>
    <property type="evidence" value="ECO:0007669"/>
    <property type="project" value="TreeGrafter"/>
</dbReference>
<feature type="domain" description="Exoribonuclease phosphorolytic" evidence="10">
    <location>
        <begin position="61"/>
        <end position="267"/>
    </location>
</feature>
<comment type="subcellular location">
    <subcellularLocation>
        <location evidence="1">Cytoplasm</location>
    </subcellularLocation>
    <subcellularLocation>
        <location evidence="2">Nucleus</location>
        <location evidence="2">Nucleolus</location>
    </subcellularLocation>
</comment>
<evidence type="ECO:0000256" key="1">
    <source>
        <dbReference type="ARBA" id="ARBA00004496"/>
    </source>
</evidence>
<dbReference type="InterPro" id="IPR027408">
    <property type="entry name" value="PNPase/RNase_PH_dom_sf"/>
</dbReference>
<dbReference type="GO" id="GO:0000177">
    <property type="term" value="C:cytoplasmic exosome (RNase complex)"/>
    <property type="evidence" value="ECO:0007669"/>
    <property type="project" value="TreeGrafter"/>
</dbReference>
<dbReference type="InterPro" id="IPR036345">
    <property type="entry name" value="ExoRNase_PH_dom2_sf"/>
</dbReference>
<dbReference type="GeneID" id="63790180"/>
<dbReference type="OrthoDB" id="45882at2759"/>